<sequence>MCRVKVEEYTIVFRLTFTIYSCFKFIRGKDSAKWSMLLCFQINRKWHNYFFILCSGDNVKYCSENSPDFFMKKSRQPQSVVYADKVVTCQHMETILINQSPRKEILRRDDREYNTDQESKSDSESVSTVDDAIEVSRRASGIWIEAKTKGRGRKKKTVKLVE</sequence>
<accession>A0ABP1QAI0</accession>
<evidence type="ECO:0000256" key="1">
    <source>
        <dbReference type="SAM" id="MobiDB-lite"/>
    </source>
</evidence>
<organism evidence="2 3">
    <name type="scientific">Orchesella dallaii</name>
    <dbReference type="NCBI Taxonomy" id="48710"/>
    <lineage>
        <taxon>Eukaryota</taxon>
        <taxon>Metazoa</taxon>
        <taxon>Ecdysozoa</taxon>
        <taxon>Arthropoda</taxon>
        <taxon>Hexapoda</taxon>
        <taxon>Collembola</taxon>
        <taxon>Entomobryomorpha</taxon>
        <taxon>Entomobryoidea</taxon>
        <taxon>Orchesellidae</taxon>
        <taxon>Orchesellinae</taxon>
        <taxon>Orchesella</taxon>
    </lineage>
</organism>
<name>A0ABP1QAI0_9HEXA</name>
<proteinExistence type="predicted"/>
<keyword evidence="3" id="KW-1185">Reference proteome</keyword>
<gene>
    <name evidence="2" type="ORF">ODALV1_LOCUS9155</name>
</gene>
<evidence type="ECO:0000313" key="3">
    <source>
        <dbReference type="Proteomes" id="UP001642540"/>
    </source>
</evidence>
<reference evidence="2 3" key="1">
    <citation type="submission" date="2024-08" db="EMBL/GenBank/DDBJ databases">
        <authorList>
            <person name="Cucini C."/>
            <person name="Frati F."/>
        </authorList>
    </citation>
    <scope>NUCLEOTIDE SEQUENCE [LARGE SCALE GENOMIC DNA]</scope>
</reference>
<dbReference type="Proteomes" id="UP001642540">
    <property type="component" value="Unassembled WGS sequence"/>
</dbReference>
<feature type="region of interest" description="Disordered" evidence="1">
    <location>
        <begin position="107"/>
        <end position="132"/>
    </location>
</feature>
<feature type="compositionally biased region" description="Basic and acidic residues" evidence="1">
    <location>
        <begin position="107"/>
        <end position="123"/>
    </location>
</feature>
<protein>
    <submittedName>
        <fullName evidence="2">Uncharacterized protein</fullName>
    </submittedName>
</protein>
<evidence type="ECO:0000313" key="2">
    <source>
        <dbReference type="EMBL" id="CAL8095702.1"/>
    </source>
</evidence>
<dbReference type="EMBL" id="CAXLJM020000027">
    <property type="protein sequence ID" value="CAL8095702.1"/>
    <property type="molecule type" value="Genomic_DNA"/>
</dbReference>
<comment type="caution">
    <text evidence="2">The sequence shown here is derived from an EMBL/GenBank/DDBJ whole genome shotgun (WGS) entry which is preliminary data.</text>
</comment>